<feature type="domain" description="Major facilitator superfamily (MFS) profile" evidence="8">
    <location>
        <begin position="1"/>
        <end position="189"/>
    </location>
</feature>
<keyword evidence="4 7" id="KW-0812">Transmembrane</keyword>
<evidence type="ECO:0000313" key="10">
    <source>
        <dbReference type="Proteomes" id="UP000028123"/>
    </source>
</evidence>
<feature type="transmembrane region" description="Helical" evidence="7">
    <location>
        <begin position="164"/>
        <end position="184"/>
    </location>
</feature>
<dbReference type="Proteomes" id="UP000028123">
    <property type="component" value="Unassembled WGS sequence"/>
</dbReference>
<evidence type="ECO:0000256" key="2">
    <source>
        <dbReference type="ARBA" id="ARBA00022448"/>
    </source>
</evidence>
<name>A0A081NZ73_9BACL</name>
<dbReference type="Gene3D" id="1.20.1250.20">
    <property type="entry name" value="MFS general substrate transporter like domains"/>
    <property type="match status" value="1"/>
</dbReference>
<evidence type="ECO:0000256" key="7">
    <source>
        <dbReference type="SAM" id="Phobius"/>
    </source>
</evidence>
<dbReference type="PANTHER" id="PTHR23513:SF19">
    <property type="entry name" value="MAJOR FACILITATOR SUPERFAMILY (MFS) PROFILE DOMAIN-CONTAINING PROTEIN"/>
    <property type="match status" value="1"/>
</dbReference>
<dbReference type="RefSeq" id="WP_036687724.1">
    <property type="nucleotide sequence ID" value="NZ_JNVM01000020.1"/>
</dbReference>
<dbReference type="Pfam" id="PF07690">
    <property type="entry name" value="MFS_1"/>
    <property type="match status" value="1"/>
</dbReference>
<organism evidence="9 10">
    <name type="scientific">Paenibacillus tyrfis</name>
    <dbReference type="NCBI Taxonomy" id="1501230"/>
    <lineage>
        <taxon>Bacteria</taxon>
        <taxon>Bacillati</taxon>
        <taxon>Bacillota</taxon>
        <taxon>Bacilli</taxon>
        <taxon>Bacillales</taxon>
        <taxon>Paenibacillaceae</taxon>
        <taxon>Paenibacillus</taxon>
    </lineage>
</organism>
<feature type="transmembrane region" description="Helical" evidence="7">
    <location>
        <begin position="7"/>
        <end position="32"/>
    </location>
</feature>
<evidence type="ECO:0000256" key="6">
    <source>
        <dbReference type="ARBA" id="ARBA00023136"/>
    </source>
</evidence>
<feature type="transmembrane region" description="Helical" evidence="7">
    <location>
        <begin position="287"/>
        <end position="305"/>
    </location>
</feature>
<feature type="transmembrane region" description="Helical" evidence="7">
    <location>
        <begin position="350"/>
        <end position="369"/>
    </location>
</feature>
<dbReference type="AlphaFoldDB" id="A0A081NZ73"/>
<feature type="transmembrane region" description="Helical" evidence="7">
    <location>
        <begin position="95"/>
        <end position="115"/>
    </location>
</feature>
<reference evidence="9 10" key="1">
    <citation type="submission" date="2014-06" db="EMBL/GenBank/DDBJ databases">
        <title>Draft genome sequence of Paenibacillus sp. MSt1.</title>
        <authorList>
            <person name="Aw Y.K."/>
            <person name="Ong K.S."/>
            <person name="Gan H.M."/>
            <person name="Lee S.M."/>
        </authorList>
    </citation>
    <scope>NUCLEOTIDE SEQUENCE [LARGE SCALE GENOMIC DNA]</scope>
    <source>
        <strain evidence="9 10">MSt1</strain>
    </source>
</reference>
<evidence type="ECO:0000256" key="4">
    <source>
        <dbReference type="ARBA" id="ARBA00022692"/>
    </source>
</evidence>
<evidence type="ECO:0000259" key="8">
    <source>
        <dbReference type="PROSITE" id="PS50850"/>
    </source>
</evidence>
<dbReference type="eggNOG" id="COG2211">
    <property type="taxonomic scope" value="Bacteria"/>
</dbReference>
<feature type="transmembrane region" description="Helical" evidence="7">
    <location>
        <begin position="70"/>
        <end position="89"/>
    </location>
</feature>
<keyword evidence="3" id="KW-1003">Cell membrane</keyword>
<protein>
    <submittedName>
        <fullName evidence="9">MFS transporter</fullName>
    </submittedName>
</protein>
<dbReference type="OrthoDB" id="2351575at2"/>
<evidence type="ECO:0000256" key="5">
    <source>
        <dbReference type="ARBA" id="ARBA00022989"/>
    </source>
</evidence>
<dbReference type="InterPro" id="IPR011701">
    <property type="entry name" value="MFS"/>
</dbReference>
<dbReference type="InterPro" id="IPR036259">
    <property type="entry name" value="MFS_trans_sf"/>
</dbReference>
<dbReference type="InterPro" id="IPR020846">
    <property type="entry name" value="MFS_dom"/>
</dbReference>
<keyword evidence="2" id="KW-0813">Transport</keyword>
<keyword evidence="6 7" id="KW-0472">Membrane</keyword>
<dbReference type="SUPFAM" id="SSF103473">
    <property type="entry name" value="MFS general substrate transporter"/>
    <property type="match status" value="1"/>
</dbReference>
<proteinExistence type="predicted"/>
<evidence type="ECO:0000256" key="3">
    <source>
        <dbReference type="ARBA" id="ARBA00022475"/>
    </source>
</evidence>
<dbReference type="CDD" id="cd06173">
    <property type="entry name" value="MFS_MefA_like"/>
    <property type="match status" value="1"/>
</dbReference>
<feature type="transmembrane region" description="Helical" evidence="7">
    <location>
        <begin position="255"/>
        <end position="275"/>
    </location>
</feature>
<dbReference type="GO" id="GO:0022857">
    <property type="term" value="F:transmembrane transporter activity"/>
    <property type="evidence" value="ECO:0007669"/>
    <property type="project" value="InterPro"/>
</dbReference>
<evidence type="ECO:0000313" key="9">
    <source>
        <dbReference type="EMBL" id="KEQ23746.1"/>
    </source>
</evidence>
<dbReference type="PROSITE" id="PS50850">
    <property type="entry name" value="MFS"/>
    <property type="match status" value="1"/>
</dbReference>
<gene>
    <name evidence="9" type="ORF">ET33_14860</name>
</gene>
<comment type="caution">
    <text evidence="9">The sequence shown here is derived from an EMBL/GenBank/DDBJ whole genome shotgun (WGS) entry which is preliminary data.</text>
</comment>
<comment type="subcellular location">
    <subcellularLocation>
        <location evidence="1">Cell membrane</location>
        <topology evidence="1">Multi-pass membrane protein</topology>
    </subcellularLocation>
</comment>
<keyword evidence="10" id="KW-1185">Reference proteome</keyword>
<keyword evidence="5 7" id="KW-1133">Transmembrane helix</keyword>
<feature type="transmembrane region" description="Helical" evidence="7">
    <location>
        <begin position="221"/>
        <end position="243"/>
    </location>
</feature>
<sequence>MNRSFYALLVSQTATNLGFALYTMVVVMHLYAQTGSTALSAAVTLISAISRMVSGVVLPSFSDRFRLPALLIFSQTTQLVILLLLALMLTQDVSALSLIVIMVLLAIISFFNGWFSPVKSSLLRAVVPEKERVRAIGLLSTVDQTFQFAGWSLGGVLLSVLGQGAALGITFALLVVSIGCMFLLKRHGKKHELAGLQTEQGFVAGLTAGWKILYRHEGLRVLVMMDLIESWVGTIWIGAVTLTFVKEALHEGEAWWGYINGGYYLGTIVGGLIVLRLSRRMRGRLTASMLLGASLFGLLTLLYGFVSNSMLALLLVLLMGPAYQIRDLAQESMIQNSSNEHTLLKVSAARSTLVQLISMLSIAVIGIVTDVIGVRLVYIVSGCVLLVSSAYGFVQLQLRKKGALLESEHQ</sequence>
<accession>A0A081NZ73</accession>
<dbReference type="PANTHER" id="PTHR23513">
    <property type="entry name" value="INTEGRAL MEMBRANE EFFLUX PROTEIN-RELATED"/>
    <property type="match status" value="1"/>
</dbReference>
<evidence type="ECO:0000256" key="1">
    <source>
        <dbReference type="ARBA" id="ARBA00004651"/>
    </source>
</evidence>
<feature type="transmembrane region" description="Helical" evidence="7">
    <location>
        <begin position="375"/>
        <end position="394"/>
    </location>
</feature>
<dbReference type="EMBL" id="JNVM01000020">
    <property type="protein sequence ID" value="KEQ23746.1"/>
    <property type="molecule type" value="Genomic_DNA"/>
</dbReference>
<dbReference type="GO" id="GO:0005886">
    <property type="term" value="C:plasma membrane"/>
    <property type="evidence" value="ECO:0007669"/>
    <property type="project" value="UniProtKB-SubCell"/>
</dbReference>